<dbReference type="Gene3D" id="3.40.50.620">
    <property type="entry name" value="HUPs"/>
    <property type="match status" value="1"/>
</dbReference>
<keyword evidence="2" id="KW-0808">Transferase</keyword>
<gene>
    <name evidence="2" type="ORF">UFOVP755_30</name>
</gene>
<dbReference type="PANTHER" id="PTHR43196">
    <property type="entry name" value="SULFATE ADENYLYLTRANSFERASE SUBUNIT 2"/>
    <property type="match status" value="1"/>
</dbReference>
<dbReference type="Pfam" id="PF01507">
    <property type="entry name" value="PAPS_reduct"/>
    <property type="match status" value="1"/>
</dbReference>
<dbReference type="InterPro" id="IPR002500">
    <property type="entry name" value="PAPS_reduct_dom"/>
</dbReference>
<proteinExistence type="predicted"/>
<organism evidence="2">
    <name type="scientific">uncultured Caudovirales phage</name>
    <dbReference type="NCBI Taxonomy" id="2100421"/>
    <lineage>
        <taxon>Viruses</taxon>
        <taxon>Duplodnaviria</taxon>
        <taxon>Heunggongvirae</taxon>
        <taxon>Uroviricota</taxon>
        <taxon>Caudoviricetes</taxon>
        <taxon>Peduoviridae</taxon>
        <taxon>Maltschvirus</taxon>
        <taxon>Maltschvirus maltsch</taxon>
    </lineage>
</organism>
<name>A0A6J7XDS4_9CAUD</name>
<dbReference type="EMBL" id="LR798356">
    <property type="protein sequence ID" value="CAB5226011.1"/>
    <property type="molecule type" value="Genomic_DNA"/>
</dbReference>
<dbReference type="GO" id="GO:0016740">
    <property type="term" value="F:transferase activity"/>
    <property type="evidence" value="ECO:0007669"/>
    <property type="project" value="UniProtKB-KW"/>
</dbReference>
<dbReference type="InterPro" id="IPR050128">
    <property type="entry name" value="Sulfate_adenylyltrnsfr_sub2"/>
</dbReference>
<accession>A0A6J7XDS4</accession>
<dbReference type="PANTHER" id="PTHR43196:SF2">
    <property type="entry name" value="PHOSPHOADENOSINE PHOSPHOSULFATE REDUCTASE"/>
    <property type="match status" value="1"/>
</dbReference>
<reference evidence="2" key="1">
    <citation type="submission" date="2020-05" db="EMBL/GenBank/DDBJ databases">
        <authorList>
            <person name="Chiriac C."/>
            <person name="Salcher M."/>
            <person name="Ghai R."/>
            <person name="Kavagutti S V."/>
        </authorList>
    </citation>
    <scope>NUCLEOTIDE SEQUENCE</scope>
</reference>
<evidence type="ECO:0000259" key="1">
    <source>
        <dbReference type="Pfam" id="PF01507"/>
    </source>
</evidence>
<feature type="domain" description="Phosphoadenosine phosphosulphate reductase" evidence="1">
    <location>
        <begin position="11"/>
        <end position="193"/>
    </location>
</feature>
<dbReference type="SUPFAM" id="SSF52402">
    <property type="entry name" value="Adenine nucleotide alpha hydrolases-like"/>
    <property type="match status" value="1"/>
</dbReference>
<dbReference type="InterPro" id="IPR014729">
    <property type="entry name" value="Rossmann-like_a/b/a_fold"/>
</dbReference>
<protein>
    <submittedName>
        <fullName evidence="2">CysH 3'-phosphoadenosine 5'-phosphosulfate sulfotransferase (PAPS reductase)/FAD synthetase and related enzymes</fullName>
    </submittedName>
</protein>
<evidence type="ECO:0000313" key="2">
    <source>
        <dbReference type="EMBL" id="CAB5226011.1"/>
    </source>
</evidence>
<sequence length="295" mass="34579">MDLSFIKDRPLVANVSGGKDSTAMALFFIENNLEFEAIFCDTGWEHEITYEYLDYLEKFVLKQPIKRLKNPKYFNPDLPGGGYEQLVKSKIFFPSNMIRLCTLELKVAPQLNYMDKVRELHHKKPISAVGIRKEESQARSVLGEFEEKDESTIWRPLIEWKFQEIVDIHKRHNVPPNPLYTRGFSRVGCFPCIFARKSEIKHAYQEKPERFDQIRQLEVDVKQLAKDRNKKDAQYSFFKRGSVDEVLKWALSNEDQMELFEEEYLSGCLTWGLCDSGLSKKLITELEYDNLAKNK</sequence>